<dbReference type="RefSeq" id="WP_051456112.1">
    <property type="nucleotide sequence ID" value="NZ_ARZX01000019.1"/>
</dbReference>
<sequence length="163" mass="18439">MRLKHTLPFIALIGLIFASCNNKQYASSLDIETTSISTSDSYMNNKIMLLEDTIKGLKEEVDSLTTYKKETLSGKLTFGVEVATFKPCNSDKVYWINDKTKSGRLEKLYYALVNGKEPYTPINAKVEIIDKGKEKYGFAADYDGTYEVVNVLKIHQIVEENCK</sequence>
<proteinExistence type="predicted"/>
<name>A0ABP3B478_9FLAO</name>
<dbReference type="Proteomes" id="UP000019275">
    <property type="component" value="Unassembled WGS sequence"/>
</dbReference>
<evidence type="ECO:0008006" key="3">
    <source>
        <dbReference type="Google" id="ProtNLM"/>
    </source>
</evidence>
<organism evidence="1 2">
    <name type="scientific">Cellulophaga geojensis KL-A</name>
    <dbReference type="NCBI Taxonomy" id="1328323"/>
    <lineage>
        <taxon>Bacteria</taxon>
        <taxon>Pseudomonadati</taxon>
        <taxon>Bacteroidota</taxon>
        <taxon>Flavobacteriia</taxon>
        <taxon>Flavobacteriales</taxon>
        <taxon>Flavobacteriaceae</taxon>
        <taxon>Cellulophaga</taxon>
    </lineage>
</organism>
<dbReference type="EMBL" id="ARZX01000019">
    <property type="protein sequence ID" value="EWH12654.1"/>
    <property type="molecule type" value="Genomic_DNA"/>
</dbReference>
<accession>A0ABP3B478</accession>
<keyword evidence="2" id="KW-1185">Reference proteome</keyword>
<protein>
    <recommendedName>
        <fullName evidence="3">Lipoprotein</fullName>
    </recommendedName>
</protein>
<dbReference type="PROSITE" id="PS51257">
    <property type="entry name" value="PROKAR_LIPOPROTEIN"/>
    <property type="match status" value="1"/>
</dbReference>
<comment type="caution">
    <text evidence="1">The sequence shown here is derived from an EMBL/GenBank/DDBJ whole genome shotgun (WGS) entry which is preliminary data.</text>
</comment>
<gene>
    <name evidence="1" type="ORF">KLA_13604</name>
</gene>
<evidence type="ECO:0000313" key="1">
    <source>
        <dbReference type="EMBL" id="EWH12654.1"/>
    </source>
</evidence>
<reference evidence="1 2" key="1">
    <citation type="journal article" date="2014" name="Genome Announc.">
        <title>Draft Genome Sequence of the Carrageenan-Degrading Bacterium Cellulophaga sp. Strain KL-A, Isolated from Decaying Marine Algae.</title>
        <authorList>
            <person name="Shan D."/>
            <person name="Ying J."/>
            <person name="Li X."/>
            <person name="Gao Z."/>
            <person name="Wei G."/>
            <person name="Shao Z."/>
        </authorList>
    </citation>
    <scope>NUCLEOTIDE SEQUENCE [LARGE SCALE GENOMIC DNA]</scope>
    <source>
        <strain evidence="1 2">KL-A</strain>
    </source>
</reference>
<evidence type="ECO:0000313" key="2">
    <source>
        <dbReference type="Proteomes" id="UP000019275"/>
    </source>
</evidence>